<evidence type="ECO:0000313" key="2">
    <source>
        <dbReference type="EMBL" id="KAI5436345.1"/>
    </source>
</evidence>
<dbReference type="AlphaFoldDB" id="A0A9D4YF12"/>
<evidence type="ECO:0000313" key="3">
    <source>
        <dbReference type="Proteomes" id="UP001058974"/>
    </source>
</evidence>
<organism evidence="2 3">
    <name type="scientific">Pisum sativum</name>
    <name type="common">Garden pea</name>
    <name type="synonym">Lathyrus oleraceus</name>
    <dbReference type="NCBI Taxonomy" id="3888"/>
    <lineage>
        <taxon>Eukaryota</taxon>
        <taxon>Viridiplantae</taxon>
        <taxon>Streptophyta</taxon>
        <taxon>Embryophyta</taxon>
        <taxon>Tracheophyta</taxon>
        <taxon>Spermatophyta</taxon>
        <taxon>Magnoliopsida</taxon>
        <taxon>eudicotyledons</taxon>
        <taxon>Gunneridae</taxon>
        <taxon>Pentapetalae</taxon>
        <taxon>rosids</taxon>
        <taxon>fabids</taxon>
        <taxon>Fabales</taxon>
        <taxon>Fabaceae</taxon>
        <taxon>Papilionoideae</taxon>
        <taxon>50 kb inversion clade</taxon>
        <taxon>NPAAA clade</taxon>
        <taxon>Hologalegina</taxon>
        <taxon>IRL clade</taxon>
        <taxon>Fabeae</taxon>
        <taxon>Lathyrus</taxon>
    </lineage>
</organism>
<accession>A0A9D4YF12</accession>
<keyword evidence="3" id="KW-1185">Reference proteome</keyword>
<evidence type="ECO:0000259" key="1">
    <source>
        <dbReference type="Pfam" id="PF03078"/>
    </source>
</evidence>
<gene>
    <name evidence="2" type="ORF">KIW84_022717</name>
</gene>
<dbReference type="EMBL" id="JAMSHJ010000002">
    <property type="protein sequence ID" value="KAI5436345.1"/>
    <property type="molecule type" value="Genomic_DNA"/>
</dbReference>
<reference evidence="2 3" key="1">
    <citation type="journal article" date="2022" name="Nat. Genet.">
        <title>Improved pea reference genome and pan-genome highlight genomic features and evolutionary characteristics.</title>
        <authorList>
            <person name="Yang T."/>
            <person name="Liu R."/>
            <person name="Luo Y."/>
            <person name="Hu S."/>
            <person name="Wang D."/>
            <person name="Wang C."/>
            <person name="Pandey M.K."/>
            <person name="Ge S."/>
            <person name="Xu Q."/>
            <person name="Li N."/>
            <person name="Li G."/>
            <person name="Huang Y."/>
            <person name="Saxena R.K."/>
            <person name="Ji Y."/>
            <person name="Li M."/>
            <person name="Yan X."/>
            <person name="He Y."/>
            <person name="Liu Y."/>
            <person name="Wang X."/>
            <person name="Xiang C."/>
            <person name="Varshney R.K."/>
            <person name="Ding H."/>
            <person name="Gao S."/>
            <person name="Zong X."/>
        </authorList>
    </citation>
    <scope>NUCLEOTIDE SEQUENCE [LARGE SCALE GENOMIC DNA]</scope>
    <source>
        <strain evidence="2 3">cv. Zhongwan 6</strain>
    </source>
</reference>
<feature type="domain" description="Arabidopsis retrotransposon Orf1 C-terminal" evidence="1">
    <location>
        <begin position="73"/>
        <end position="159"/>
    </location>
</feature>
<dbReference type="InterPro" id="IPR004312">
    <property type="entry name" value="ATHILA_Orf1_C"/>
</dbReference>
<comment type="caution">
    <text evidence="2">The sequence shown here is derived from an EMBL/GenBank/DDBJ whole genome shotgun (WGS) entry which is preliminary data.</text>
</comment>
<dbReference type="Gramene" id="Psat02G0271700-T1">
    <property type="protein sequence ID" value="KAI5436345.1"/>
    <property type="gene ID" value="KIW84_022717"/>
</dbReference>
<name>A0A9D4YF12_PEA</name>
<dbReference type="Pfam" id="PF03078">
    <property type="entry name" value="ATHILA"/>
    <property type="match status" value="1"/>
</dbReference>
<dbReference type="Proteomes" id="UP001058974">
    <property type="component" value="Chromosome 2"/>
</dbReference>
<protein>
    <recommendedName>
        <fullName evidence="1">Arabidopsis retrotransposon Orf1 C-terminal domain-containing protein</fullName>
    </recommendedName>
</protein>
<proteinExistence type="predicted"/>
<sequence length="338" mass="38618">MSPRAVRLRREINYMGIAFAEGIDGENQRSRYHKRFKRDALEMRYPNDAALRALGLFDRVHWMLNNLGGSRTTGTTHFRMFNRSYAISQAQMADLLSFPHGYEFACQHPLESECESNALDFWQQLTGKVTTDWEGLKSTAIQNPIILYLHHILASTILAYFQSTSVRTGGPICVGGRITSIALTLNLGTDLATLEPLETPFVDLDYCRSMRIIKNKPDGRYFLLISNREVRGVTLPCVACIDMRISANWTFDLTDLEPDHMEQDAPQTGTHAYIAHAFPDSFEDRDVLLRNIQRQKEEMKVTIDQIRETQLDFVNKTDINMGDLIEQMNEMLMEVSGP</sequence>